<keyword evidence="5" id="KW-0808">Transferase</keyword>
<evidence type="ECO:0000259" key="13">
    <source>
        <dbReference type="PROSITE" id="PS50885"/>
    </source>
</evidence>
<organism evidence="14 15">
    <name type="scientific">Alteromonas stellipolaris</name>
    <dbReference type="NCBI Taxonomy" id="233316"/>
    <lineage>
        <taxon>Bacteria</taxon>
        <taxon>Pseudomonadati</taxon>
        <taxon>Pseudomonadota</taxon>
        <taxon>Gammaproteobacteria</taxon>
        <taxon>Alteromonadales</taxon>
        <taxon>Alteromonadaceae</taxon>
        <taxon>Alteromonas/Salinimonas group</taxon>
        <taxon>Alteromonas</taxon>
    </lineage>
</organism>
<dbReference type="CDD" id="cd06225">
    <property type="entry name" value="HAMP"/>
    <property type="match status" value="1"/>
</dbReference>
<evidence type="ECO:0000256" key="5">
    <source>
        <dbReference type="ARBA" id="ARBA00022679"/>
    </source>
</evidence>
<gene>
    <name evidence="14" type="ORF">Q4527_13940</name>
</gene>
<dbReference type="InterPro" id="IPR003661">
    <property type="entry name" value="HisK_dim/P_dom"/>
</dbReference>
<dbReference type="GO" id="GO:0005886">
    <property type="term" value="C:plasma membrane"/>
    <property type="evidence" value="ECO:0007669"/>
    <property type="project" value="TreeGrafter"/>
</dbReference>
<keyword evidence="6 11" id="KW-0812">Transmembrane</keyword>
<dbReference type="AlphaFoldDB" id="A0AAW7Z533"/>
<evidence type="ECO:0000256" key="9">
    <source>
        <dbReference type="ARBA" id="ARBA00023012"/>
    </source>
</evidence>
<dbReference type="SMART" id="SM00388">
    <property type="entry name" value="HisKA"/>
    <property type="match status" value="1"/>
</dbReference>
<keyword evidence="4" id="KW-0597">Phosphoprotein</keyword>
<dbReference type="SMART" id="SM00387">
    <property type="entry name" value="HATPase_c"/>
    <property type="match status" value="1"/>
</dbReference>
<dbReference type="Gene3D" id="6.10.340.10">
    <property type="match status" value="1"/>
</dbReference>
<evidence type="ECO:0000256" key="11">
    <source>
        <dbReference type="SAM" id="Phobius"/>
    </source>
</evidence>
<dbReference type="PRINTS" id="PR00344">
    <property type="entry name" value="BCTRLSENSOR"/>
</dbReference>
<protein>
    <recommendedName>
        <fullName evidence="3">histidine kinase</fullName>
        <ecNumber evidence="3">2.7.13.3</ecNumber>
    </recommendedName>
</protein>
<keyword evidence="9" id="KW-0902">Two-component regulatory system</keyword>
<dbReference type="Gene3D" id="3.30.565.10">
    <property type="entry name" value="Histidine kinase-like ATPase, C-terminal domain"/>
    <property type="match status" value="1"/>
</dbReference>
<dbReference type="InterPro" id="IPR004358">
    <property type="entry name" value="Sig_transdc_His_kin-like_C"/>
</dbReference>
<evidence type="ECO:0000256" key="8">
    <source>
        <dbReference type="ARBA" id="ARBA00022989"/>
    </source>
</evidence>
<dbReference type="PROSITE" id="PS50885">
    <property type="entry name" value="HAMP"/>
    <property type="match status" value="1"/>
</dbReference>
<keyword evidence="8 11" id="KW-1133">Transmembrane helix</keyword>
<evidence type="ECO:0000256" key="1">
    <source>
        <dbReference type="ARBA" id="ARBA00000085"/>
    </source>
</evidence>
<dbReference type="CDD" id="cd00082">
    <property type="entry name" value="HisKA"/>
    <property type="match status" value="1"/>
</dbReference>
<dbReference type="PROSITE" id="PS50109">
    <property type="entry name" value="HIS_KIN"/>
    <property type="match status" value="1"/>
</dbReference>
<dbReference type="InterPro" id="IPR036890">
    <property type="entry name" value="HATPase_C_sf"/>
</dbReference>
<dbReference type="RefSeq" id="WP_303538636.1">
    <property type="nucleotide sequence ID" value="NZ_JAUOQI010000009.1"/>
</dbReference>
<dbReference type="InterPro" id="IPR003660">
    <property type="entry name" value="HAMP_dom"/>
</dbReference>
<dbReference type="SMART" id="SM00304">
    <property type="entry name" value="HAMP"/>
    <property type="match status" value="1"/>
</dbReference>
<keyword evidence="7 14" id="KW-0418">Kinase</keyword>
<proteinExistence type="predicted"/>
<feature type="domain" description="Histidine kinase" evidence="12">
    <location>
        <begin position="277"/>
        <end position="483"/>
    </location>
</feature>
<comment type="catalytic activity">
    <reaction evidence="1">
        <text>ATP + protein L-histidine = ADP + protein N-phospho-L-histidine.</text>
        <dbReference type="EC" id="2.7.13.3"/>
    </reaction>
</comment>
<dbReference type="SUPFAM" id="SSF55874">
    <property type="entry name" value="ATPase domain of HSP90 chaperone/DNA topoisomerase II/histidine kinase"/>
    <property type="match status" value="1"/>
</dbReference>
<evidence type="ECO:0000256" key="6">
    <source>
        <dbReference type="ARBA" id="ARBA00022692"/>
    </source>
</evidence>
<comment type="subcellular location">
    <subcellularLocation>
        <location evidence="2">Membrane</location>
    </subcellularLocation>
</comment>
<reference evidence="14" key="1">
    <citation type="submission" date="2023-07" db="EMBL/GenBank/DDBJ databases">
        <title>Genome content predicts the carbon catabolic preferences of heterotrophic bacteria.</title>
        <authorList>
            <person name="Gralka M."/>
        </authorList>
    </citation>
    <scope>NUCLEOTIDE SEQUENCE</scope>
    <source>
        <strain evidence="14">F2M12</strain>
    </source>
</reference>
<evidence type="ECO:0000256" key="2">
    <source>
        <dbReference type="ARBA" id="ARBA00004370"/>
    </source>
</evidence>
<dbReference type="PANTHER" id="PTHR45436:SF8">
    <property type="entry name" value="HISTIDINE KINASE"/>
    <property type="match status" value="1"/>
</dbReference>
<evidence type="ECO:0000256" key="10">
    <source>
        <dbReference type="ARBA" id="ARBA00023136"/>
    </source>
</evidence>
<dbReference type="InterPro" id="IPR003594">
    <property type="entry name" value="HATPase_dom"/>
</dbReference>
<dbReference type="EMBL" id="JAUOQI010000009">
    <property type="protein sequence ID" value="MDO6578499.1"/>
    <property type="molecule type" value="Genomic_DNA"/>
</dbReference>
<dbReference type="CDD" id="cd00075">
    <property type="entry name" value="HATPase"/>
    <property type="match status" value="1"/>
</dbReference>
<evidence type="ECO:0000256" key="7">
    <source>
        <dbReference type="ARBA" id="ARBA00022777"/>
    </source>
</evidence>
<comment type="caution">
    <text evidence="14">The sequence shown here is derived from an EMBL/GenBank/DDBJ whole genome shotgun (WGS) entry which is preliminary data.</text>
</comment>
<dbReference type="EC" id="2.7.13.3" evidence="3"/>
<dbReference type="Gene3D" id="1.10.287.130">
    <property type="match status" value="1"/>
</dbReference>
<keyword evidence="10 11" id="KW-0472">Membrane</keyword>
<dbReference type="PANTHER" id="PTHR45436">
    <property type="entry name" value="SENSOR HISTIDINE KINASE YKOH"/>
    <property type="match status" value="1"/>
</dbReference>
<dbReference type="InterPro" id="IPR050428">
    <property type="entry name" value="TCS_sensor_his_kinase"/>
</dbReference>
<evidence type="ECO:0000256" key="4">
    <source>
        <dbReference type="ARBA" id="ARBA00022553"/>
    </source>
</evidence>
<accession>A0AAW7Z533</accession>
<evidence type="ECO:0000313" key="15">
    <source>
        <dbReference type="Proteomes" id="UP001170717"/>
    </source>
</evidence>
<dbReference type="SUPFAM" id="SSF47384">
    <property type="entry name" value="Homodimeric domain of signal transducing histidine kinase"/>
    <property type="match status" value="1"/>
</dbReference>
<evidence type="ECO:0000313" key="14">
    <source>
        <dbReference type="EMBL" id="MDO6578499.1"/>
    </source>
</evidence>
<dbReference type="Pfam" id="PF00512">
    <property type="entry name" value="HisKA"/>
    <property type="match status" value="1"/>
</dbReference>
<dbReference type="InterPro" id="IPR036097">
    <property type="entry name" value="HisK_dim/P_sf"/>
</dbReference>
<dbReference type="InterPro" id="IPR005467">
    <property type="entry name" value="His_kinase_dom"/>
</dbReference>
<feature type="transmembrane region" description="Helical" evidence="11">
    <location>
        <begin position="12"/>
        <end position="34"/>
    </location>
</feature>
<dbReference type="Pfam" id="PF00672">
    <property type="entry name" value="HAMP"/>
    <property type="match status" value="1"/>
</dbReference>
<evidence type="ECO:0000256" key="3">
    <source>
        <dbReference type="ARBA" id="ARBA00012438"/>
    </source>
</evidence>
<feature type="transmembrane region" description="Helical" evidence="11">
    <location>
        <begin position="195"/>
        <end position="218"/>
    </location>
</feature>
<dbReference type="GO" id="GO:0000155">
    <property type="term" value="F:phosphorelay sensor kinase activity"/>
    <property type="evidence" value="ECO:0007669"/>
    <property type="project" value="InterPro"/>
</dbReference>
<feature type="domain" description="HAMP" evidence="13">
    <location>
        <begin position="215"/>
        <end position="269"/>
    </location>
</feature>
<dbReference type="Proteomes" id="UP001170717">
    <property type="component" value="Unassembled WGS sequence"/>
</dbReference>
<name>A0AAW7Z533_9ALTE</name>
<evidence type="ECO:0000259" key="12">
    <source>
        <dbReference type="PROSITE" id="PS50109"/>
    </source>
</evidence>
<dbReference type="Pfam" id="PF02518">
    <property type="entry name" value="HATPase_c"/>
    <property type="match status" value="1"/>
</dbReference>
<sequence length="483" mass="53572">MLAIGNFTRSSSFRVGVLLTSLALVAILFIVYFWRLASSDVFIREASAAVDAETYAFTLLHEQAGIEAVISNIKTRTLPSLSPDWNEIDASHSFTPSRLIVVLRDSENQIVAGNYPLWPIAMGTSVDSGTSFTSIINLPAFTGGKGSTAQDSTSYSFSDSTNSILFEEVNLAGYSLFVGRNIDDLYSAQWLGKTFGWIIIALLCVLGAISFAVALYVVKRINRMAQTADYIIRTGNLEERLEIDSSWDDLSRLAVVFNHMLDTIESAVNNIKSVSDSIAHDLRTPLARLRNNLEHIDDEKLRHETTYEADKLLNMFNSLLRISKLETVHKKEGFCETELSDMVTDVEDLYQPLAEDRDIKLISQLSKIQFYGDPNLLFQAVANVLDNAIKYTPDGGTVTLQLTATSSHVIISVNDNGKGVDEHELDSLERRFFQADKSRTCEGNGLGLSLVSAIIKLHKGKLWFVHDPLMQGHGLGVVFTFPR</sequence>